<feature type="transmembrane region" description="Helical" evidence="6">
    <location>
        <begin position="59"/>
        <end position="76"/>
    </location>
</feature>
<evidence type="ECO:0000256" key="1">
    <source>
        <dbReference type="ARBA" id="ARBA00004651"/>
    </source>
</evidence>
<dbReference type="EMBL" id="NGKA01000041">
    <property type="protein sequence ID" value="RSU07609.1"/>
    <property type="molecule type" value="Genomic_DNA"/>
</dbReference>
<dbReference type="InterPro" id="IPR020846">
    <property type="entry name" value="MFS_dom"/>
</dbReference>
<dbReference type="CDD" id="cd17482">
    <property type="entry name" value="MFS_YxiO_like"/>
    <property type="match status" value="1"/>
</dbReference>
<dbReference type="InterPro" id="IPR050495">
    <property type="entry name" value="ATG22/LtaA_families"/>
</dbReference>
<accession>A0A430AHN5</accession>
<reference evidence="8 9" key="1">
    <citation type="submission" date="2017-05" db="EMBL/GenBank/DDBJ databases">
        <title>Vagococcus spp. assemblies.</title>
        <authorList>
            <person name="Gulvik C.A."/>
        </authorList>
    </citation>
    <scope>NUCLEOTIDE SEQUENCE [LARGE SCALE GENOMIC DNA]</scope>
    <source>
        <strain evidence="8 9">CCUG 51432</strain>
    </source>
</reference>
<dbReference type="AlphaFoldDB" id="A0A430AHN5"/>
<keyword evidence="3 6" id="KW-0812">Transmembrane</keyword>
<dbReference type="Gene3D" id="1.20.1250.20">
    <property type="entry name" value="MFS general substrate transporter like domains"/>
    <property type="match status" value="2"/>
</dbReference>
<proteinExistence type="predicted"/>
<feature type="transmembrane region" description="Helical" evidence="6">
    <location>
        <begin position="328"/>
        <end position="350"/>
    </location>
</feature>
<comment type="caution">
    <text evidence="8">The sequence shown here is derived from an EMBL/GenBank/DDBJ whole genome shotgun (WGS) entry which is preliminary data.</text>
</comment>
<feature type="transmembrane region" description="Helical" evidence="6">
    <location>
        <begin position="238"/>
        <end position="260"/>
    </location>
</feature>
<feature type="transmembrane region" description="Helical" evidence="6">
    <location>
        <begin position="180"/>
        <end position="203"/>
    </location>
</feature>
<evidence type="ECO:0000256" key="2">
    <source>
        <dbReference type="ARBA" id="ARBA00022448"/>
    </source>
</evidence>
<feature type="domain" description="Major facilitator superfamily (MFS) profile" evidence="7">
    <location>
        <begin position="238"/>
        <end position="423"/>
    </location>
</feature>
<gene>
    <name evidence="8" type="ORF">CBF29_13440</name>
</gene>
<keyword evidence="9" id="KW-1185">Reference proteome</keyword>
<dbReference type="InterPro" id="IPR036259">
    <property type="entry name" value="MFS_trans_sf"/>
</dbReference>
<evidence type="ECO:0000313" key="8">
    <source>
        <dbReference type="EMBL" id="RSU07609.1"/>
    </source>
</evidence>
<feature type="transmembrane region" description="Helical" evidence="6">
    <location>
        <begin position="112"/>
        <end position="132"/>
    </location>
</feature>
<dbReference type="OrthoDB" id="9768783at2"/>
<dbReference type="PANTHER" id="PTHR23519">
    <property type="entry name" value="AUTOPHAGY-RELATED PROTEIN 22"/>
    <property type="match status" value="1"/>
</dbReference>
<sequence>MLKLIGQKFTKEETSWILYDWANSAYSLVIVTALLPIYFKSVATGSGISESASTAYWGYASSFGTLLVSISAPLLGTIADYKGFKKKFFTFFALTGMIMTLMLALVPNHSWIGLLAIYIISHVGFSGANIFYDGFLVDVTTDERSDLISSYGYGLGYIGSALLFIIVVLLQLFGGKFFDVALLTKISFVLTAVWWFVFSLSFLKNVHQRYGVAHDPKPVRASVKRLAETLRHIRQYKVVMFFLIAYFFYIDGVDTIFTMATSFGIDMGISSSTLLVILLMVNIVAFPFTILYGNLAKRFGTKPMILTAIGVYILICCLAMIMSKPLHFWILGFLVATSQGGIQALSRSYFSRIIPKERSNEFFGFYNIFGKFSAVMGPLLFGVVTQLTGRSQLGIASLIVLFIVGGLMFIKVPDVEKNNGAIE</sequence>
<feature type="transmembrane region" description="Helical" evidence="6">
    <location>
        <begin position="362"/>
        <end position="381"/>
    </location>
</feature>
<dbReference type="GO" id="GO:0022857">
    <property type="term" value="F:transmembrane transporter activity"/>
    <property type="evidence" value="ECO:0007669"/>
    <property type="project" value="InterPro"/>
</dbReference>
<feature type="transmembrane region" description="Helical" evidence="6">
    <location>
        <begin position="88"/>
        <end position="106"/>
    </location>
</feature>
<evidence type="ECO:0000313" key="9">
    <source>
        <dbReference type="Proteomes" id="UP000287605"/>
    </source>
</evidence>
<dbReference type="PROSITE" id="PS50850">
    <property type="entry name" value="MFS"/>
    <property type="match status" value="1"/>
</dbReference>
<evidence type="ECO:0000256" key="6">
    <source>
        <dbReference type="SAM" id="Phobius"/>
    </source>
</evidence>
<feature type="transmembrane region" description="Helical" evidence="6">
    <location>
        <begin position="21"/>
        <end position="39"/>
    </location>
</feature>
<dbReference type="InterPro" id="IPR024671">
    <property type="entry name" value="Atg22-like"/>
</dbReference>
<keyword evidence="5 6" id="KW-0472">Membrane</keyword>
<evidence type="ECO:0000259" key="7">
    <source>
        <dbReference type="PROSITE" id="PS50850"/>
    </source>
</evidence>
<dbReference type="RefSeq" id="WP_126810221.1">
    <property type="nucleotide sequence ID" value="NZ_NGKA01000041.1"/>
</dbReference>
<evidence type="ECO:0000256" key="3">
    <source>
        <dbReference type="ARBA" id="ARBA00022692"/>
    </source>
</evidence>
<name>A0A430AHN5_9ENTE</name>
<dbReference type="Proteomes" id="UP000287605">
    <property type="component" value="Unassembled WGS sequence"/>
</dbReference>
<dbReference type="SUPFAM" id="SSF103473">
    <property type="entry name" value="MFS general substrate transporter"/>
    <property type="match status" value="1"/>
</dbReference>
<evidence type="ECO:0000256" key="4">
    <source>
        <dbReference type="ARBA" id="ARBA00022989"/>
    </source>
</evidence>
<evidence type="ECO:0000256" key="5">
    <source>
        <dbReference type="ARBA" id="ARBA00023136"/>
    </source>
</evidence>
<keyword evidence="2" id="KW-0813">Transport</keyword>
<dbReference type="GO" id="GO:0005886">
    <property type="term" value="C:plasma membrane"/>
    <property type="evidence" value="ECO:0007669"/>
    <property type="project" value="UniProtKB-SubCell"/>
</dbReference>
<feature type="transmembrane region" description="Helical" evidence="6">
    <location>
        <begin position="153"/>
        <end position="174"/>
    </location>
</feature>
<dbReference type="Pfam" id="PF11700">
    <property type="entry name" value="ATG22"/>
    <property type="match status" value="1"/>
</dbReference>
<protein>
    <submittedName>
        <fullName evidence="8">MFS transporter</fullName>
    </submittedName>
</protein>
<comment type="subcellular location">
    <subcellularLocation>
        <location evidence="1">Cell membrane</location>
        <topology evidence="1">Multi-pass membrane protein</topology>
    </subcellularLocation>
</comment>
<organism evidence="8 9">
    <name type="scientific">Vagococcus elongatus</name>
    <dbReference type="NCBI Taxonomy" id="180344"/>
    <lineage>
        <taxon>Bacteria</taxon>
        <taxon>Bacillati</taxon>
        <taxon>Bacillota</taxon>
        <taxon>Bacilli</taxon>
        <taxon>Lactobacillales</taxon>
        <taxon>Enterococcaceae</taxon>
        <taxon>Vagococcus</taxon>
    </lineage>
</organism>
<feature type="transmembrane region" description="Helical" evidence="6">
    <location>
        <begin position="393"/>
        <end position="410"/>
    </location>
</feature>
<feature type="transmembrane region" description="Helical" evidence="6">
    <location>
        <begin position="304"/>
        <end position="322"/>
    </location>
</feature>
<keyword evidence="4 6" id="KW-1133">Transmembrane helix</keyword>
<dbReference type="PANTHER" id="PTHR23519:SF1">
    <property type="entry name" value="AUTOPHAGY-RELATED PROTEIN 22"/>
    <property type="match status" value="1"/>
</dbReference>
<feature type="transmembrane region" description="Helical" evidence="6">
    <location>
        <begin position="272"/>
        <end position="292"/>
    </location>
</feature>